<proteinExistence type="predicted"/>
<dbReference type="EMBL" id="OANU01000123">
    <property type="protein sequence ID" value="SNX50356.1"/>
    <property type="molecule type" value="Genomic_DNA"/>
</dbReference>
<evidence type="ECO:0000256" key="1">
    <source>
        <dbReference type="SAM" id="MobiDB-lite"/>
    </source>
</evidence>
<reference evidence="3" key="1">
    <citation type="submission" date="2016-06" db="EMBL/GenBank/DDBJ databases">
        <authorList>
            <person name="Rodrigo-Torres L."/>
            <person name="Arahal R.D."/>
            <person name="Lucena T."/>
        </authorList>
    </citation>
    <scope>NUCLEOTIDE SEQUENCE [LARGE SCALE GENOMIC DNA]</scope>
    <source>
        <strain evidence="3">CECT8203</strain>
    </source>
</reference>
<protein>
    <recommendedName>
        <fullName evidence="4">Bacteriocin class II with double-glycine leader peptide</fullName>
    </recommendedName>
</protein>
<sequence>MYNLSADEISMVDGGGDGNSSGYPASPSAVAQQANSPSRACGQAIATGAVVNGMAGGYMGGLKGAVAGAVAGGFSAAMSGTCNI</sequence>
<dbReference type="RefSeq" id="WP_096995296.1">
    <property type="nucleotide sequence ID" value="NZ_JBHSII010000001.1"/>
</dbReference>
<name>A0A240EP04_9VIBR</name>
<dbReference type="AlphaFoldDB" id="A0A240EP04"/>
<dbReference type="Proteomes" id="UP000219336">
    <property type="component" value="Unassembled WGS sequence"/>
</dbReference>
<organism evidence="2 3">
    <name type="scientific">Vibrio thalassae</name>
    <dbReference type="NCBI Taxonomy" id="1243014"/>
    <lineage>
        <taxon>Bacteria</taxon>
        <taxon>Pseudomonadati</taxon>
        <taxon>Pseudomonadota</taxon>
        <taxon>Gammaproteobacteria</taxon>
        <taxon>Vibrionales</taxon>
        <taxon>Vibrionaceae</taxon>
        <taxon>Vibrio</taxon>
    </lineage>
</organism>
<feature type="region of interest" description="Disordered" evidence="1">
    <location>
        <begin position="1"/>
        <end position="34"/>
    </location>
</feature>
<evidence type="ECO:0000313" key="3">
    <source>
        <dbReference type="Proteomes" id="UP000219336"/>
    </source>
</evidence>
<evidence type="ECO:0008006" key="4">
    <source>
        <dbReference type="Google" id="ProtNLM"/>
    </source>
</evidence>
<dbReference type="OrthoDB" id="9963536at2"/>
<accession>A0A240EP04</accession>
<gene>
    <name evidence="2" type="ORF">VTH8203_04015</name>
</gene>
<evidence type="ECO:0000313" key="2">
    <source>
        <dbReference type="EMBL" id="SNX50356.1"/>
    </source>
</evidence>
<keyword evidence="3" id="KW-1185">Reference proteome</keyword>